<evidence type="ECO:0000313" key="3">
    <source>
        <dbReference type="Proteomes" id="UP000289220"/>
    </source>
</evidence>
<dbReference type="InterPro" id="IPR002539">
    <property type="entry name" value="MaoC-like_dom"/>
</dbReference>
<dbReference type="RefSeq" id="WP_154725334.1">
    <property type="nucleotide sequence ID" value="NZ_UXHF01000003.1"/>
</dbReference>
<dbReference type="PANTHER" id="PTHR42993">
    <property type="entry name" value="MAOC-LIKE DEHYDRATASE DOMAIN-CONTAINING PROTEIN"/>
    <property type="match status" value="1"/>
</dbReference>
<dbReference type="Gene3D" id="3.10.129.10">
    <property type="entry name" value="Hotdog Thioesterase"/>
    <property type="match status" value="1"/>
</dbReference>
<sequence>MGNAGIAALRDEIGQARVSDWVVVDQARIDGFADVTEDHHFIHIDPERAIQTPFGGTITHGFLILSLVPRMLELTPRPPVEGLKMAVNYGLDRVRFLSPVRSGSRVRCLSTLLSVEEKRPGQHQQSMEVAIEVDGAEKPAMVAVLLAQFFI</sequence>
<reference evidence="2 3" key="1">
    <citation type="submission" date="2018-11" db="EMBL/GenBank/DDBJ databases">
        <authorList>
            <person name="Peiro R."/>
            <person name="Begona"/>
            <person name="Cbmso G."/>
            <person name="Lopez M."/>
            <person name="Gonzalez S."/>
            <person name="Sacristan E."/>
            <person name="Castillo E."/>
        </authorList>
    </citation>
    <scope>NUCLEOTIDE SEQUENCE [LARGE SCALE GENOMIC DNA]</scope>
    <source>
        <strain evidence="2">Brev_genome</strain>
    </source>
</reference>
<dbReference type="CDD" id="cd03450">
    <property type="entry name" value="NodN"/>
    <property type="match status" value="1"/>
</dbReference>
<dbReference type="Pfam" id="PF01575">
    <property type="entry name" value="MaoC_dehydratas"/>
    <property type="match status" value="1"/>
</dbReference>
<dbReference type="InterPro" id="IPR029069">
    <property type="entry name" value="HotDog_dom_sf"/>
</dbReference>
<proteinExistence type="predicted"/>
<gene>
    <name evidence="2" type="ORF">BREV_BREV_00280</name>
</gene>
<dbReference type="EMBL" id="UXHF01000003">
    <property type="protein sequence ID" value="VDC50533.1"/>
    <property type="molecule type" value="Genomic_DNA"/>
</dbReference>
<dbReference type="Proteomes" id="UP000289220">
    <property type="component" value="Unassembled WGS sequence"/>
</dbReference>
<comment type="caution">
    <text evidence="2">The sequence shown here is derived from an EMBL/GenBank/DDBJ whole genome shotgun (WGS) entry which is preliminary data.</text>
</comment>
<keyword evidence="3" id="KW-1185">Reference proteome</keyword>
<dbReference type="AlphaFoldDB" id="A0A7Z8Y4F7"/>
<organism evidence="2 3">
    <name type="scientific">Brevundimonas mediterranea</name>
    <dbReference type="NCBI Taxonomy" id="74329"/>
    <lineage>
        <taxon>Bacteria</taxon>
        <taxon>Pseudomonadati</taxon>
        <taxon>Pseudomonadota</taxon>
        <taxon>Alphaproteobacteria</taxon>
        <taxon>Caulobacterales</taxon>
        <taxon>Caulobacteraceae</taxon>
        <taxon>Brevundimonas</taxon>
    </lineage>
</organism>
<name>A0A7Z8Y4F7_9CAUL</name>
<protein>
    <submittedName>
        <fullName evidence="2">Putative enoyl-CoA hydratase 1</fullName>
    </submittedName>
</protein>
<evidence type="ECO:0000259" key="1">
    <source>
        <dbReference type="Pfam" id="PF01575"/>
    </source>
</evidence>
<feature type="domain" description="MaoC-like" evidence="1">
    <location>
        <begin position="13"/>
        <end position="134"/>
    </location>
</feature>
<dbReference type="InterPro" id="IPR039375">
    <property type="entry name" value="NodN-like"/>
</dbReference>
<evidence type="ECO:0000313" key="2">
    <source>
        <dbReference type="EMBL" id="VDC50533.1"/>
    </source>
</evidence>
<accession>A0A7Z8Y4F7</accession>
<dbReference type="SUPFAM" id="SSF54637">
    <property type="entry name" value="Thioesterase/thiol ester dehydrase-isomerase"/>
    <property type="match status" value="1"/>
</dbReference>
<dbReference type="PANTHER" id="PTHR42993:SF1">
    <property type="entry name" value="MAOC-LIKE DEHYDRATASE DOMAIN-CONTAINING PROTEIN"/>
    <property type="match status" value="1"/>
</dbReference>